<keyword evidence="2" id="KW-1185">Reference proteome</keyword>
<comment type="caution">
    <text evidence="1">The sequence shown here is derived from an EMBL/GenBank/DDBJ whole genome shotgun (WGS) entry which is preliminary data.</text>
</comment>
<evidence type="ECO:0000313" key="1">
    <source>
        <dbReference type="EMBL" id="GAA4649562.1"/>
    </source>
</evidence>
<name>A0ABP8V3X4_9GAMM</name>
<sequence>MPQPLSDTKLVQALDAVRDEMMAAWQASDWIALKAIEPRARALAEQGVSGGQPTEAVLGALTALEALYRRILSESDAGKARIREELCNVRDKKAAISSYQNTRAMN</sequence>
<organism evidence="1 2">
    <name type="scientific">Kistimonas scapharcae</name>
    <dbReference type="NCBI Taxonomy" id="1036133"/>
    <lineage>
        <taxon>Bacteria</taxon>
        <taxon>Pseudomonadati</taxon>
        <taxon>Pseudomonadota</taxon>
        <taxon>Gammaproteobacteria</taxon>
        <taxon>Oceanospirillales</taxon>
        <taxon>Endozoicomonadaceae</taxon>
        <taxon>Kistimonas</taxon>
    </lineage>
</organism>
<gene>
    <name evidence="1" type="ORF">GCM10023116_18360</name>
</gene>
<protein>
    <recommendedName>
        <fullName evidence="3">Flagellar protein FliT</fullName>
    </recommendedName>
</protein>
<dbReference type="Proteomes" id="UP001500604">
    <property type="component" value="Unassembled WGS sequence"/>
</dbReference>
<reference evidence="2" key="1">
    <citation type="journal article" date="2019" name="Int. J. Syst. Evol. Microbiol.">
        <title>The Global Catalogue of Microorganisms (GCM) 10K type strain sequencing project: providing services to taxonomists for standard genome sequencing and annotation.</title>
        <authorList>
            <consortium name="The Broad Institute Genomics Platform"/>
            <consortium name="The Broad Institute Genome Sequencing Center for Infectious Disease"/>
            <person name="Wu L."/>
            <person name="Ma J."/>
        </authorList>
    </citation>
    <scope>NUCLEOTIDE SEQUENCE [LARGE SCALE GENOMIC DNA]</scope>
    <source>
        <strain evidence="2">JCM 17805</strain>
    </source>
</reference>
<evidence type="ECO:0008006" key="3">
    <source>
        <dbReference type="Google" id="ProtNLM"/>
    </source>
</evidence>
<dbReference type="RefSeq" id="WP_345195445.1">
    <property type="nucleotide sequence ID" value="NZ_BAABFL010000135.1"/>
</dbReference>
<dbReference type="EMBL" id="BAABFL010000135">
    <property type="protein sequence ID" value="GAA4649562.1"/>
    <property type="molecule type" value="Genomic_DNA"/>
</dbReference>
<proteinExistence type="predicted"/>
<evidence type="ECO:0000313" key="2">
    <source>
        <dbReference type="Proteomes" id="UP001500604"/>
    </source>
</evidence>
<accession>A0ABP8V3X4</accession>